<evidence type="ECO:0000313" key="6">
    <source>
        <dbReference type="EMBL" id="CAF0940463.1"/>
    </source>
</evidence>
<dbReference type="Proteomes" id="UP000663829">
    <property type="component" value="Unassembled WGS sequence"/>
</dbReference>
<dbReference type="EMBL" id="CAJNOQ010002129">
    <property type="protein sequence ID" value="CAF0940463.1"/>
    <property type="molecule type" value="Genomic_DNA"/>
</dbReference>
<feature type="domain" description="Isochorismatase-like" evidence="4">
    <location>
        <begin position="15"/>
        <end position="179"/>
    </location>
</feature>
<dbReference type="CDD" id="cd00431">
    <property type="entry name" value="cysteine_hydrolases"/>
    <property type="match status" value="1"/>
</dbReference>
<dbReference type="InterPro" id="IPR050272">
    <property type="entry name" value="Isochorismatase-like_hydrls"/>
</dbReference>
<dbReference type="GO" id="GO:0016787">
    <property type="term" value="F:hydrolase activity"/>
    <property type="evidence" value="ECO:0007669"/>
    <property type="project" value="UniProtKB-KW"/>
</dbReference>
<dbReference type="InterPro" id="IPR000868">
    <property type="entry name" value="Isochorismatase-like_dom"/>
</dbReference>
<protein>
    <recommendedName>
        <fullName evidence="4">Isochorismatase-like domain-containing protein</fullName>
    </recommendedName>
</protein>
<dbReference type="Proteomes" id="UP000677228">
    <property type="component" value="Unassembled WGS sequence"/>
</dbReference>
<sequence length="221" mass="25080">MSTDLHGQVPDDADTVLLLIDVINDMDFEGNEELLKRIEDVGKKIRELKRAAKAAGIPAVYVNDNFNRWRSNFHSLLEHCLNDNVPGKILAELLKPEKEDYFVLKPKHSGFYCTPLEILLDHFHAKNVILTGFAGNICVLFTANDAYMRGYNITIPSDCVDSNTTEENEASLNQMKKLCKADVRKSSEIIKDMIKQEKQLKTDQNQPQKIEKKTAGDKKKT</sequence>
<dbReference type="Proteomes" id="UP000682733">
    <property type="component" value="Unassembled WGS sequence"/>
</dbReference>
<dbReference type="SUPFAM" id="SSF52499">
    <property type="entry name" value="Isochorismatase-like hydrolases"/>
    <property type="match status" value="1"/>
</dbReference>
<dbReference type="EMBL" id="CAJOBC010002129">
    <property type="protein sequence ID" value="CAF3717033.1"/>
    <property type="molecule type" value="Genomic_DNA"/>
</dbReference>
<evidence type="ECO:0000313" key="8">
    <source>
        <dbReference type="EMBL" id="CAF3717033.1"/>
    </source>
</evidence>
<dbReference type="EMBL" id="CAJOBA010000969">
    <property type="protein sequence ID" value="CAF3568178.1"/>
    <property type="molecule type" value="Genomic_DNA"/>
</dbReference>
<keyword evidence="9" id="KW-1185">Reference proteome</keyword>
<dbReference type="AlphaFoldDB" id="A0A814CI88"/>
<evidence type="ECO:0000256" key="3">
    <source>
        <dbReference type="SAM" id="MobiDB-lite"/>
    </source>
</evidence>
<dbReference type="OrthoDB" id="167809at2759"/>
<evidence type="ECO:0000259" key="4">
    <source>
        <dbReference type="Pfam" id="PF00857"/>
    </source>
</evidence>
<gene>
    <name evidence="6" type="ORF">GPM918_LOCUS10680</name>
    <name evidence="5" type="ORF">OVA965_LOCUS3873</name>
    <name evidence="8" type="ORF">SRO942_LOCUS10681</name>
    <name evidence="7" type="ORF">TMI583_LOCUS3871</name>
</gene>
<dbReference type="EMBL" id="CAJNOK010000969">
    <property type="protein sequence ID" value="CAF0785991.1"/>
    <property type="molecule type" value="Genomic_DNA"/>
</dbReference>
<keyword evidence="2" id="KW-0378">Hydrolase</keyword>
<feature type="compositionally biased region" description="Basic and acidic residues" evidence="3">
    <location>
        <begin position="209"/>
        <end position="221"/>
    </location>
</feature>
<dbReference type="Proteomes" id="UP000681722">
    <property type="component" value="Unassembled WGS sequence"/>
</dbReference>
<dbReference type="InterPro" id="IPR036380">
    <property type="entry name" value="Isochorismatase-like_sf"/>
</dbReference>
<feature type="region of interest" description="Disordered" evidence="3">
    <location>
        <begin position="196"/>
        <end position="221"/>
    </location>
</feature>
<dbReference type="PANTHER" id="PTHR43540:SF6">
    <property type="entry name" value="ISOCHORISMATASE-LIKE DOMAIN-CONTAINING PROTEIN"/>
    <property type="match status" value="1"/>
</dbReference>
<accession>A0A814CI88</accession>
<evidence type="ECO:0000313" key="7">
    <source>
        <dbReference type="EMBL" id="CAF3568178.1"/>
    </source>
</evidence>
<dbReference type="Pfam" id="PF00857">
    <property type="entry name" value="Isochorismatase"/>
    <property type="match status" value="1"/>
</dbReference>
<comment type="caution">
    <text evidence="6">The sequence shown here is derived from an EMBL/GenBank/DDBJ whole genome shotgun (WGS) entry which is preliminary data.</text>
</comment>
<evidence type="ECO:0000313" key="9">
    <source>
        <dbReference type="Proteomes" id="UP000663829"/>
    </source>
</evidence>
<dbReference type="Gene3D" id="3.40.50.850">
    <property type="entry name" value="Isochorismatase-like"/>
    <property type="match status" value="1"/>
</dbReference>
<evidence type="ECO:0000256" key="2">
    <source>
        <dbReference type="ARBA" id="ARBA00022801"/>
    </source>
</evidence>
<evidence type="ECO:0000313" key="5">
    <source>
        <dbReference type="EMBL" id="CAF0785991.1"/>
    </source>
</evidence>
<proteinExistence type="inferred from homology"/>
<organism evidence="6 9">
    <name type="scientific">Didymodactylos carnosus</name>
    <dbReference type="NCBI Taxonomy" id="1234261"/>
    <lineage>
        <taxon>Eukaryota</taxon>
        <taxon>Metazoa</taxon>
        <taxon>Spiralia</taxon>
        <taxon>Gnathifera</taxon>
        <taxon>Rotifera</taxon>
        <taxon>Eurotatoria</taxon>
        <taxon>Bdelloidea</taxon>
        <taxon>Philodinida</taxon>
        <taxon>Philodinidae</taxon>
        <taxon>Didymodactylos</taxon>
    </lineage>
</organism>
<evidence type="ECO:0000256" key="1">
    <source>
        <dbReference type="ARBA" id="ARBA00006336"/>
    </source>
</evidence>
<dbReference type="PANTHER" id="PTHR43540">
    <property type="entry name" value="PEROXYUREIDOACRYLATE/UREIDOACRYLATE AMIDOHYDROLASE-RELATED"/>
    <property type="match status" value="1"/>
</dbReference>
<name>A0A814CI88_9BILA</name>
<reference evidence="6" key="1">
    <citation type="submission" date="2021-02" db="EMBL/GenBank/DDBJ databases">
        <authorList>
            <person name="Nowell W R."/>
        </authorList>
    </citation>
    <scope>NUCLEOTIDE SEQUENCE</scope>
</reference>
<comment type="similarity">
    <text evidence="1">Belongs to the isochorismatase family.</text>
</comment>